<comment type="caution">
    <text evidence="1">The sequence shown here is derived from an EMBL/GenBank/DDBJ whole genome shotgun (WGS) entry which is preliminary data.</text>
</comment>
<evidence type="ECO:0000313" key="2">
    <source>
        <dbReference type="Proteomes" id="UP001500166"/>
    </source>
</evidence>
<proteinExistence type="predicted"/>
<keyword evidence="2" id="KW-1185">Reference proteome</keyword>
<sequence>MTSADTAKLPIMSHEDPLEDVFAPFALRISCGPLSMRFVRDVDVPAIAAAIHEHGIYSPGRAHALHAALG</sequence>
<dbReference type="Proteomes" id="UP001500166">
    <property type="component" value="Unassembled WGS sequence"/>
</dbReference>
<name>A0ABP5JHK3_9MICC</name>
<reference evidence="2" key="1">
    <citation type="journal article" date="2019" name="Int. J. Syst. Evol. Microbiol.">
        <title>The Global Catalogue of Microorganisms (GCM) 10K type strain sequencing project: providing services to taxonomists for standard genome sequencing and annotation.</title>
        <authorList>
            <consortium name="The Broad Institute Genomics Platform"/>
            <consortium name="The Broad Institute Genome Sequencing Center for Infectious Disease"/>
            <person name="Wu L."/>
            <person name="Ma J."/>
        </authorList>
    </citation>
    <scope>NUCLEOTIDE SEQUENCE [LARGE SCALE GENOMIC DNA]</scope>
    <source>
        <strain evidence="2">JCM 15914</strain>
    </source>
</reference>
<evidence type="ECO:0000313" key="1">
    <source>
        <dbReference type="EMBL" id="GAA2117061.1"/>
    </source>
</evidence>
<evidence type="ECO:0008006" key="3">
    <source>
        <dbReference type="Google" id="ProtNLM"/>
    </source>
</evidence>
<gene>
    <name evidence="1" type="ORF">GCM10009824_16300</name>
</gene>
<accession>A0ABP5JHK3</accession>
<dbReference type="EMBL" id="BAAAQA010000015">
    <property type="protein sequence ID" value="GAA2117061.1"/>
    <property type="molecule type" value="Genomic_DNA"/>
</dbReference>
<protein>
    <recommendedName>
        <fullName evidence="3">GNAT family N-acetyltransferase</fullName>
    </recommendedName>
</protein>
<organism evidence="1 2">
    <name type="scientific">Kocuria atrinae</name>
    <dbReference type="NCBI Taxonomy" id="592377"/>
    <lineage>
        <taxon>Bacteria</taxon>
        <taxon>Bacillati</taxon>
        <taxon>Actinomycetota</taxon>
        <taxon>Actinomycetes</taxon>
        <taxon>Micrococcales</taxon>
        <taxon>Micrococcaceae</taxon>
        <taxon>Kocuria</taxon>
    </lineage>
</organism>